<dbReference type="InterPro" id="IPR050968">
    <property type="entry name" value="Cytochrome_c_oxidase_bac_sub4"/>
</dbReference>
<dbReference type="Pfam" id="PF03626">
    <property type="entry name" value="COX4_pro"/>
    <property type="match status" value="1"/>
</dbReference>
<dbReference type="GO" id="GO:0015078">
    <property type="term" value="F:proton transmembrane transporter activity"/>
    <property type="evidence" value="ECO:0007669"/>
    <property type="project" value="TreeGrafter"/>
</dbReference>
<dbReference type="AlphaFoldDB" id="A0A090DEP0"/>
<evidence type="ECO:0000256" key="2">
    <source>
        <dbReference type="ARBA" id="ARBA00008079"/>
    </source>
</evidence>
<dbReference type="GO" id="GO:0015990">
    <property type="term" value="P:electron transport coupled proton transport"/>
    <property type="evidence" value="ECO:0007669"/>
    <property type="project" value="InterPro"/>
</dbReference>
<organism evidence="18 19">
    <name type="scientific">Mesorhizobium plurifarium</name>
    <dbReference type="NCBI Taxonomy" id="69974"/>
    <lineage>
        <taxon>Bacteria</taxon>
        <taxon>Pseudomonadati</taxon>
        <taxon>Pseudomonadota</taxon>
        <taxon>Alphaproteobacteria</taxon>
        <taxon>Hyphomicrobiales</taxon>
        <taxon>Phyllobacteriaceae</taxon>
        <taxon>Mesorhizobium</taxon>
    </lineage>
</organism>
<dbReference type="NCBIfam" id="TIGR02847">
    <property type="entry name" value="CyoD"/>
    <property type="match status" value="1"/>
</dbReference>
<evidence type="ECO:0000256" key="9">
    <source>
        <dbReference type="ARBA" id="ARBA00022989"/>
    </source>
</evidence>
<evidence type="ECO:0000256" key="12">
    <source>
        <dbReference type="ARBA" id="ARBA00025694"/>
    </source>
</evidence>
<keyword evidence="6" id="KW-1003">Cell membrane</keyword>
<dbReference type="GO" id="GO:0019646">
    <property type="term" value="P:aerobic electron transport chain"/>
    <property type="evidence" value="ECO:0007669"/>
    <property type="project" value="TreeGrafter"/>
</dbReference>
<comment type="similarity">
    <text evidence="2">Belongs to the cytochrome c oxidase bacterial subunit 4 family.</text>
</comment>
<evidence type="ECO:0000256" key="4">
    <source>
        <dbReference type="ARBA" id="ARBA00014689"/>
    </source>
</evidence>
<feature type="transmembrane region" description="Helical" evidence="17">
    <location>
        <begin position="59"/>
        <end position="84"/>
    </location>
</feature>
<evidence type="ECO:0000256" key="8">
    <source>
        <dbReference type="ARBA" id="ARBA00022982"/>
    </source>
</evidence>
<evidence type="ECO:0000256" key="16">
    <source>
        <dbReference type="ARBA" id="ARBA00032185"/>
    </source>
</evidence>
<comment type="subcellular location">
    <subcellularLocation>
        <location evidence="1">Cell membrane</location>
        <topology evidence="1">Multi-pass membrane protein</topology>
    </subcellularLocation>
</comment>
<accession>A0A090DEP0</accession>
<keyword evidence="19" id="KW-1185">Reference proteome</keyword>
<dbReference type="GO" id="GO:0009319">
    <property type="term" value="C:cytochrome o ubiquinol oxidase complex"/>
    <property type="evidence" value="ECO:0007669"/>
    <property type="project" value="TreeGrafter"/>
</dbReference>
<keyword evidence="7 17" id="KW-0812">Transmembrane</keyword>
<comment type="subunit">
    <text evidence="3">Heterooctamer of two A chains, two B chains, two C chains and two D chains.</text>
</comment>
<evidence type="ECO:0000256" key="11">
    <source>
        <dbReference type="ARBA" id="ARBA00023136"/>
    </source>
</evidence>
<keyword evidence="5" id="KW-0813">Transport</keyword>
<dbReference type="PANTHER" id="PTHR36835">
    <property type="entry name" value="CYTOCHROME BO(3) UBIQUINOL OXIDASE SUBUNIT 4"/>
    <property type="match status" value="1"/>
</dbReference>
<dbReference type="GO" id="GO:0009486">
    <property type="term" value="F:cytochrome bo3 ubiquinol oxidase activity"/>
    <property type="evidence" value="ECO:0007669"/>
    <property type="project" value="InterPro"/>
</dbReference>
<evidence type="ECO:0000256" key="13">
    <source>
        <dbReference type="ARBA" id="ARBA00030071"/>
    </source>
</evidence>
<keyword evidence="10" id="KW-0560">Oxidoreductase</keyword>
<dbReference type="InterPro" id="IPR005171">
    <property type="entry name" value="Cyt_c_oxidase_su4_prok"/>
</dbReference>
<evidence type="ECO:0000313" key="18">
    <source>
        <dbReference type="EMBL" id="CDX11894.1"/>
    </source>
</evidence>
<dbReference type="PANTHER" id="PTHR36835:SF1">
    <property type="entry name" value="CYTOCHROME BO(3) UBIQUINOL OXIDASE SUBUNIT 4"/>
    <property type="match status" value="1"/>
</dbReference>
<evidence type="ECO:0000313" key="19">
    <source>
        <dbReference type="Proteomes" id="UP000045285"/>
    </source>
</evidence>
<reference evidence="19" key="1">
    <citation type="submission" date="2014-08" db="EMBL/GenBank/DDBJ databases">
        <authorList>
            <person name="Moulin L."/>
        </authorList>
    </citation>
    <scope>NUCLEOTIDE SEQUENCE [LARGE SCALE GENOMIC DNA]</scope>
</reference>
<evidence type="ECO:0000256" key="7">
    <source>
        <dbReference type="ARBA" id="ARBA00022692"/>
    </source>
</evidence>
<comment type="function">
    <text evidence="12">Cytochrome bo(3) ubiquinol terminal oxidase is the component of the aerobic respiratory chain of E.coli that predominates when cells are grown at high aeration. Has proton pump activity across the membrane in addition to electron transfer, pumping 2 protons/electron.</text>
</comment>
<dbReference type="GO" id="GO:0005886">
    <property type="term" value="C:plasma membrane"/>
    <property type="evidence" value="ECO:0007669"/>
    <property type="project" value="UniProtKB-SubCell"/>
</dbReference>
<evidence type="ECO:0000256" key="17">
    <source>
        <dbReference type="SAM" id="Phobius"/>
    </source>
</evidence>
<evidence type="ECO:0000256" key="14">
    <source>
        <dbReference type="ARBA" id="ARBA00030211"/>
    </source>
</evidence>
<dbReference type="Proteomes" id="UP000045285">
    <property type="component" value="Unassembled WGS sequence"/>
</dbReference>
<evidence type="ECO:0000256" key="1">
    <source>
        <dbReference type="ARBA" id="ARBA00004651"/>
    </source>
</evidence>
<keyword evidence="11 17" id="KW-0472">Membrane</keyword>
<sequence length="136" mass="14360">MSETDTRDDKALDHRDAAPGEERIEEHEIAGGLAGYLLGFGLAILLTVASFLAAQTDVIYQPAVISALTVLAIAQMGVHLVFFLHITTGPDNTNNVLALAFGVLIVALVVLGSIWIMGHLNQNMAAVTAHQAATMP</sequence>
<dbReference type="InterPro" id="IPR014210">
    <property type="entry name" value="Cyt_o_ubiqinol_oxidase_su4"/>
</dbReference>
<proteinExistence type="inferred from homology"/>
<evidence type="ECO:0000256" key="15">
    <source>
        <dbReference type="ARBA" id="ARBA00031887"/>
    </source>
</evidence>
<feature type="transmembrane region" description="Helical" evidence="17">
    <location>
        <begin position="33"/>
        <end position="53"/>
    </location>
</feature>
<evidence type="ECO:0000256" key="3">
    <source>
        <dbReference type="ARBA" id="ARBA00011700"/>
    </source>
</evidence>
<protein>
    <recommendedName>
        <fullName evidence="4">Cytochrome bo(3) ubiquinol oxidase subunit 4</fullName>
    </recommendedName>
    <alternativeName>
        <fullName evidence="16">Cytochrome o ubiquinol oxidase subunit 4</fullName>
    </alternativeName>
    <alternativeName>
        <fullName evidence="13">Oxidase bo(3) subunit 4</fullName>
    </alternativeName>
    <alternativeName>
        <fullName evidence="14">Ubiquinol oxidase polypeptide IV</fullName>
    </alternativeName>
    <alternativeName>
        <fullName evidence="15">Ubiquinol oxidase subunit 4</fullName>
    </alternativeName>
</protein>
<dbReference type="EMBL" id="CCMZ01000003">
    <property type="protein sequence ID" value="CDX11894.1"/>
    <property type="molecule type" value="Genomic_DNA"/>
</dbReference>
<evidence type="ECO:0000256" key="5">
    <source>
        <dbReference type="ARBA" id="ARBA00022448"/>
    </source>
</evidence>
<keyword evidence="9 17" id="KW-1133">Transmembrane helix</keyword>
<evidence type="ECO:0000256" key="10">
    <source>
        <dbReference type="ARBA" id="ARBA00023002"/>
    </source>
</evidence>
<gene>
    <name evidence="18" type="ORF">MPL3356_110218</name>
</gene>
<name>A0A090DEP0_MESPL</name>
<feature type="transmembrane region" description="Helical" evidence="17">
    <location>
        <begin position="96"/>
        <end position="117"/>
    </location>
</feature>
<keyword evidence="8" id="KW-0249">Electron transport</keyword>
<evidence type="ECO:0000256" key="6">
    <source>
        <dbReference type="ARBA" id="ARBA00022475"/>
    </source>
</evidence>